<reference evidence="1 2" key="1">
    <citation type="submission" date="2017-08" db="EMBL/GenBank/DDBJ databases">
        <title>Harnessing the power of phylogenomics to disentangle the directionality and signatures of interkingdom host jumping in the parasitic fungal genus Tolypocladium.</title>
        <authorList>
            <person name="Quandt C.A."/>
            <person name="Patterson W."/>
            <person name="Spatafora J.W."/>
        </authorList>
    </citation>
    <scope>NUCLEOTIDE SEQUENCE [LARGE SCALE GENOMIC DNA]</scope>
    <source>
        <strain evidence="1 2">CBS 113982</strain>
    </source>
</reference>
<protein>
    <submittedName>
        <fullName evidence="1">Uncharacterized protein</fullName>
    </submittedName>
</protein>
<name>A0A2K3QAF9_9HYPO</name>
<comment type="caution">
    <text evidence="1">The sequence shown here is derived from an EMBL/GenBank/DDBJ whole genome shotgun (WGS) entry which is preliminary data.</text>
</comment>
<feature type="non-terminal residue" evidence="1">
    <location>
        <position position="15"/>
    </location>
</feature>
<dbReference type="EMBL" id="NRSZ01000878">
    <property type="protein sequence ID" value="PNY24484.1"/>
    <property type="molecule type" value="Genomic_DNA"/>
</dbReference>
<keyword evidence="2" id="KW-1185">Reference proteome</keyword>
<evidence type="ECO:0000313" key="2">
    <source>
        <dbReference type="Proteomes" id="UP000236621"/>
    </source>
</evidence>
<evidence type="ECO:0000313" key="1">
    <source>
        <dbReference type="EMBL" id="PNY24484.1"/>
    </source>
</evidence>
<proteinExistence type="predicted"/>
<gene>
    <name evidence="1" type="ORF">TCAP_05579</name>
</gene>
<accession>A0A2K3QAF9</accession>
<dbReference type="Proteomes" id="UP000236621">
    <property type="component" value="Unassembled WGS sequence"/>
</dbReference>
<sequence length="15" mass="1829">MIDPAIFVRMLRDHD</sequence>
<organism evidence="1 2">
    <name type="scientific">Tolypocladium capitatum</name>
    <dbReference type="NCBI Taxonomy" id="45235"/>
    <lineage>
        <taxon>Eukaryota</taxon>
        <taxon>Fungi</taxon>
        <taxon>Dikarya</taxon>
        <taxon>Ascomycota</taxon>
        <taxon>Pezizomycotina</taxon>
        <taxon>Sordariomycetes</taxon>
        <taxon>Hypocreomycetidae</taxon>
        <taxon>Hypocreales</taxon>
        <taxon>Ophiocordycipitaceae</taxon>
        <taxon>Tolypocladium</taxon>
    </lineage>
</organism>